<dbReference type="Gene3D" id="3.30.565.10">
    <property type="entry name" value="Histidine kinase-like ATPase, C-terminal domain"/>
    <property type="match status" value="1"/>
</dbReference>
<dbReference type="RefSeq" id="WP_309488551.1">
    <property type="nucleotide sequence ID" value="NZ_JAENIG010000002.1"/>
</dbReference>
<feature type="transmembrane region" description="Helical" evidence="4">
    <location>
        <begin position="456"/>
        <end position="476"/>
    </location>
</feature>
<dbReference type="InterPro" id="IPR003594">
    <property type="entry name" value="HATPase_dom"/>
</dbReference>
<keyword evidence="3" id="KW-0902">Two-component regulatory system</keyword>
<keyword evidence="4" id="KW-0472">Membrane</keyword>
<feature type="domain" description="Histidine kinase" evidence="6">
    <location>
        <begin position="496"/>
        <end position="689"/>
    </location>
</feature>
<keyword evidence="8" id="KW-1185">Reference proteome</keyword>
<dbReference type="GO" id="GO:0000155">
    <property type="term" value="F:phosphorelay sensor kinase activity"/>
    <property type="evidence" value="ECO:0007669"/>
    <property type="project" value="InterPro"/>
</dbReference>
<dbReference type="InterPro" id="IPR050482">
    <property type="entry name" value="Sensor_HK_TwoCompSys"/>
</dbReference>
<evidence type="ECO:0000259" key="6">
    <source>
        <dbReference type="PROSITE" id="PS50109"/>
    </source>
</evidence>
<dbReference type="SMART" id="SM00387">
    <property type="entry name" value="HATPase_c"/>
    <property type="match status" value="1"/>
</dbReference>
<sequence length="693" mass="77627">MSTRLALFLLTLATFTAGAQSLRLERESFPHSPEDIEHHADRYTEPSLIPAKSVAALKQQASWLRRELSRFPPSETQTSPPRETFGYLSARHPVSIPDADFEEWIKLQLHTDLSLSIEAIALVPACYPAFSLKHHYGFPRRFKIEVFSAEAPEQAVTVVDWTQQDFPDPGLSPVIFTMPAMKVQNIILTVTRGALDGETQFFALDELMVFRAGNNIGLPSKHSLTASSSTELDTFWSLNYLVDRKQHLGKFQHAAQQTPDFIRYFPKNSEITEPPEILIDLGQSESLGRVELYAATLPELPIPALAMPTTYRIDLLNHLGEGGLIKSTTIQAPLIQKMRWHPLYSHNARYLRITTTELPQYRGRPILALGEIRVLGDEGPNRVNLAKGKSIKLTHAPSNSLGSDPRLLVDGLTNGREIVPEKQYIEQLAKRQLVENAMANVEKSLVVAQITRTQRYWTLGITAATIILFAILLWIIHLRSSKNRAVREVQKQISADLHDDISGNLGTISMITSRLQNQADPDLTEEKLREIRHLAQESFVSLKEIIWHTETGVIRISDLLEQIKRTSQSILSECRVSYDFPSEYENSIVPVATRRNITLLVKETLYNCSKYAKATTMVIRAEIIDSQLQISMRDDGCGFDPHCETSANSGSGRGLSNMEQRAKLLGAELIVQSAPNEGTCVILSTPIHHSSHA</sequence>
<protein>
    <recommendedName>
        <fullName evidence="6">Histidine kinase domain-containing protein</fullName>
    </recommendedName>
</protein>
<accession>A0AAE2S9Z9</accession>
<keyword evidence="2" id="KW-0418">Kinase</keyword>
<dbReference type="InterPro" id="IPR005467">
    <property type="entry name" value="His_kinase_dom"/>
</dbReference>
<evidence type="ECO:0000256" key="3">
    <source>
        <dbReference type="ARBA" id="ARBA00023012"/>
    </source>
</evidence>
<dbReference type="GO" id="GO:0046983">
    <property type="term" value="F:protein dimerization activity"/>
    <property type="evidence" value="ECO:0007669"/>
    <property type="project" value="InterPro"/>
</dbReference>
<dbReference type="CDD" id="cd16917">
    <property type="entry name" value="HATPase_UhpB-NarQ-NarX-like"/>
    <property type="match status" value="1"/>
</dbReference>
<evidence type="ECO:0000256" key="2">
    <source>
        <dbReference type="ARBA" id="ARBA00022777"/>
    </source>
</evidence>
<dbReference type="AlphaFoldDB" id="A0AAE2S9Z9"/>
<dbReference type="Gene3D" id="1.20.5.1930">
    <property type="match status" value="1"/>
</dbReference>
<comment type="caution">
    <text evidence="7">The sequence shown here is derived from an EMBL/GenBank/DDBJ whole genome shotgun (WGS) entry which is preliminary data.</text>
</comment>
<dbReference type="EMBL" id="JAENIG010000002">
    <property type="protein sequence ID" value="MBK1853943.1"/>
    <property type="molecule type" value="Genomic_DNA"/>
</dbReference>
<reference evidence="7" key="1">
    <citation type="submission" date="2021-01" db="EMBL/GenBank/DDBJ databases">
        <title>Modified the classification status of verrucomicrobia.</title>
        <authorList>
            <person name="Feng X."/>
        </authorList>
    </citation>
    <scope>NUCLEOTIDE SEQUENCE</scope>
    <source>
        <strain evidence="7">5K15</strain>
    </source>
</reference>
<dbReference type="InterPro" id="IPR036890">
    <property type="entry name" value="HATPase_C_sf"/>
</dbReference>
<dbReference type="Proteomes" id="UP000634206">
    <property type="component" value="Unassembled WGS sequence"/>
</dbReference>
<evidence type="ECO:0000256" key="1">
    <source>
        <dbReference type="ARBA" id="ARBA00022679"/>
    </source>
</evidence>
<evidence type="ECO:0000256" key="5">
    <source>
        <dbReference type="SAM" id="SignalP"/>
    </source>
</evidence>
<evidence type="ECO:0000313" key="8">
    <source>
        <dbReference type="Proteomes" id="UP000634206"/>
    </source>
</evidence>
<dbReference type="GO" id="GO:0016020">
    <property type="term" value="C:membrane"/>
    <property type="evidence" value="ECO:0007669"/>
    <property type="project" value="InterPro"/>
</dbReference>
<dbReference type="InterPro" id="IPR011712">
    <property type="entry name" value="Sig_transdc_His_kin_sub3_dim/P"/>
</dbReference>
<evidence type="ECO:0000256" key="4">
    <source>
        <dbReference type="SAM" id="Phobius"/>
    </source>
</evidence>
<dbReference type="Pfam" id="PF07730">
    <property type="entry name" value="HisKA_3"/>
    <property type="match status" value="1"/>
</dbReference>
<feature type="chain" id="PRO_5042047637" description="Histidine kinase domain-containing protein" evidence="5">
    <location>
        <begin position="20"/>
        <end position="693"/>
    </location>
</feature>
<dbReference type="PANTHER" id="PTHR24421">
    <property type="entry name" value="NITRATE/NITRITE SENSOR PROTEIN NARX-RELATED"/>
    <property type="match status" value="1"/>
</dbReference>
<dbReference type="Pfam" id="PF02518">
    <property type="entry name" value="HATPase_c"/>
    <property type="match status" value="1"/>
</dbReference>
<organism evidence="7 8">
    <name type="scientific">Oceaniferula flava</name>
    <dbReference type="NCBI Taxonomy" id="2800421"/>
    <lineage>
        <taxon>Bacteria</taxon>
        <taxon>Pseudomonadati</taxon>
        <taxon>Verrucomicrobiota</taxon>
        <taxon>Verrucomicrobiia</taxon>
        <taxon>Verrucomicrobiales</taxon>
        <taxon>Verrucomicrobiaceae</taxon>
        <taxon>Oceaniferula</taxon>
    </lineage>
</organism>
<name>A0AAE2S9Z9_9BACT</name>
<keyword evidence="5" id="KW-0732">Signal</keyword>
<feature type="signal peptide" evidence="5">
    <location>
        <begin position="1"/>
        <end position="19"/>
    </location>
</feature>
<dbReference type="PROSITE" id="PS50109">
    <property type="entry name" value="HIS_KIN"/>
    <property type="match status" value="1"/>
</dbReference>
<proteinExistence type="predicted"/>
<dbReference type="SUPFAM" id="SSF55874">
    <property type="entry name" value="ATPase domain of HSP90 chaperone/DNA topoisomerase II/histidine kinase"/>
    <property type="match status" value="1"/>
</dbReference>
<gene>
    <name evidence="7" type="ORF">JIN83_03155</name>
</gene>
<evidence type="ECO:0000313" key="7">
    <source>
        <dbReference type="EMBL" id="MBK1853943.1"/>
    </source>
</evidence>
<keyword evidence="1" id="KW-0808">Transferase</keyword>
<keyword evidence="4" id="KW-1133">Transmembrane helix</keyword>
<keyword evidence="4" id="KW-0812">Transmembrane</keyword>